<feature type="region of interest" description="Disordered" evidence="1">
    <location>
        <begin position="157"/>
        <end position="188"/>
    </location>
</feature>
<proteinExistence type="predicted"/>
<evidence type="ECO:0000313" key="2">
    <source>
        <dbReference type="EMBL" id="KZV52459.1"/>
    </source>
</evidence>
<evidence type="ECO:0000313" key="3">
    <source>
        <dbReference type="Proteomes" id="UP000250235"/>
    </source>
</evidence>
<name>A0A2Z7D2B5_9LAMI</name>
<protein>
    <recommendedName>
        <fullName evidence="4">CCHC-type domain-containing protein</fullName>
    </recommendedName>
</protein>
<accession>A0A2Z7D2B5</accession>
<evidence type="ECO:0000256" key="1">
    <source>
        <dbReference type="SAM" id="MobiDB-lite"/>
    </source>
</evidence>
<dbReference type="EMBL" id="KQ991059">
    <property type="protein sequence ID" value="KZV52459.1"/>
    <property type="molecule type" value="Genomic_DNA"/>
</dbReference>
<sequence length="188" mass="19731">MVIASNSSCNSFNTSCNSSNSFCNSYDDVTGAATSFFNIYANPLLISVSSNRYADGFQVTQLVVELARLEVPQEVDRVSQLFVVVVRYCCSGFPGYSAGRGVGPAGGVPRSFSSSGSRAEFCGFCGGKHSSTQCVGVQGSCNICSQYGHFVRVCPSAGSQQDAAPPQGRGGSSRGRSPQFLQPRVGET</sequence>
<gene>
    <name evidence="2" type="ORF">F511_20653</name>
</gene>
<keyword evidence="3" id="KW-1185">Reference proteome</keyword>
<evidence type="ECO:0008006" key="4">
    <source>
        <dbReference type="Google" id="ProtNLM"/>
    </source>
</evidence>
<dbReference type="AlphaFoldDB" id="A0A2Z7D2B5"/>
<dbReference type="OrthoDB" id="3863715at2759"/>
<dbReference type="Proteomes" id="UP000250235">
    <property type="component" value="Unassembled WGS sequence"/>
</dbReference>
<organism evidence="2 3">
    <name type="scientific">Dorcoceras hygrometricum</name>
    <dbReference type="NCBI Taxonomy" id="472368"/>
    <lineage>
        <taxon>Eukaryota</taxon>
        <taxon>Viridiplantae</taxon>
        <taxon>Streptophyta</taxon>
        <taxon>Embryophyta</taxon>
        <taxon>Tracheophyta</taxon>
        <taxon>Spermatophyta</taxon>
        <taxon>Magnoliopsida</taxon>
        <taxon>eudicotyledons</taxon>
        <taxon>Gunneridae</taxon>
        <taxon>Pentapetalae</taxon>
        <taxon>asterids</taxon>
        <taxon>lamiids</taxon>
        <taxon>Lamiales</taxon>
        <taxon>Gesneriaceae</taxon>
        <taxon>Didymocarpoideae</taxon>
        <taxon>Trichosporeae</taxon>
        <taxon>Loxocarpinae</taxon>
        <taxon>Dorcoceras</taxon>
    </lineage>
</organism>
<reference evidence="2 3" key="1">
    <citation type="journal article" date="2015" name="Proc. Natl. Acad. Sci. U.S.A.">
        <title>The resurrection genome of Boea hygrometrica: A blueprint for survival of dehydration.</title>
        <authorList>
            <person name="Xiao L."/>
            <person name="Yang G."/>
            <person name="Zhang L."/>
            <person name="Yang X."/>
            <person name="Zhao S."/>
            <person name="Ji Z."/>
            <person name="Zhou Q."/>
            <person name="Hu M."/>
            <person name="Wang Y."/>
            <person name="Chen M."/>
            <person name="Xu Y."/>
            <person name="Jin H."/>
            <person name="Xiao X."/>
            <person name="Hu G."/>
            <person name="Bao F."/>
            <person name="Hu Y."/>
            <person name="Wan P."/>
            <person name="Li L."/>
            <person name="Deng X."/>
            <person name="Kuang T."/>
            <person name="Xiang C."/>
            <person name="Zhu J.K."/>
            <person name="Oliver M.J."/>
            <person name="He Y."/>
        </authorList>
    </citation>
    <scope>NUCLEOTIDE SEQUENCE [LARGE SCALE GENOMIC DNA]</scope>
    <source>
        <strain evidence="3">cv. XS01</strain>
    </source>
</reference>